<dbReference type="GO" id="GO:0006533">
    <property type="term" value="P:L-aspartate catabolic process"/>
    <property type="evidence" value="ECO:0007669"/>
    <property type="project" value="TreeGrafter"/>
</dbReference>
<evidence type="ECO:0000256" key="13">
    <source>
        <dbReference type="ARBA" id="ARBA00023136"/>
    </source>
</evidence>
<dbReference type="InterPro" id="IPR000796">
    <property type="entry name" value="Asp_trans"/>
</dbReference>
<keyword evidence="13 16" id="KW-0472">Membrane</keyword>
<evidence type="ECO:0000256" key="9">
    <source>
        <dbReference type="ARBA" id="ARBA00022692"/>
    </source>
</evidence>
<dbReference type="InterPro" id="IPR013057">
    <property type="entry name" value="AA_transpt_TM"/>
</dbReference>
<dbReference type="InterPro" id="IPR004838">
    <property type="entry name" value="NHTrfase_class1_PyrdxlP-BS"/>
</dbReference>
<keyword evidence="11" id="KW-0029">Amino-acid transport</keyword>
<feature type="transmembrane region" description="Helical" evidence="16">
    <location>
        <begin position="496"/>
        <end position="518"/>
    </location>
</feature>
<comment type="similarity">
    <text evidence="4">Belongs to the amino acid/polyamine transporter 2 family.</text>
</comment>
<name>A0A437DI89_ORYJA</name>
<evidence type="ECO:0000259" key="18">
    <source>
        <dbReference type="Pfam" id="PF01490"/>
    </source>
</evidence>
<feature type="transmembrane region" description="Helical" evidence="16">
    <location>
        <begin position="840"/>
        <end position="860"/>
    </location>
</feature>
<evidence type="ECO:0000259" key="17">
    <source>
        <dbReference type="Pfam" id="PF00155"/>
    </source>
</evidence>
<evidence type="ECO:0000256" key="2">
    <source>
        <dbReference type="ARBA" id="ARBA00004141"/>
    </source>
</evidence>
<protein>
    <recommendedName>
        <fullName evidence="15">Aspartate aminotransferase</fullName>
        <ecNumber evidence="15">2.6.1.1</ecNumber>
    </recommendedName>
</protein>
<comment type="similarity">
    <text evidence="3">Belongs to the class-I pyridoxal-phosphate-dependent aminotransferase family.</text>
</comment>
<evidence type="ECO:0000256" key="1">
    <source>
        <dbReference type="ARBA" id="ARBA00001933"/>
    </source>
</evidence>
<dbReference type="InterPro" id="IPR015421">
    <property type="entry name" value="PyrdxlP-dep_Trfase_major"/>
</dbReference>
<accession>A0A437DI89</accession>
<feature type="domain" description="Aminotransferase class I/classII large" evidence="17">
    <location>
        <begin position="56"/>
        <end position="402"/>
    </location>
</feature>
<evidence type="ECO:0000256" key="11">
    <source>
        <dbReference type="ARBA" id="ARBA00022970"/>
    </source>
</evidence>
<dbReference type="SUPFAM" id="SSF53383">
    <property type="entry name" value="PLP-dependent transferases"/>
    <property type="match status" value="1"/>
</dbReference>
<dbReference type="FunFam" id="3.40.640.10:FF:000026">
    <property type="entry name" value="Aspartate aminotransferase"/>
    <property type="match status" value="1"/>
</dbReference>
<evidence type="ECO:0000256" key="10">
    <source>
        <dbReference type="ARBA" id="ARBA00022898"/>
    </source>
</evidence>
<feature type="transmembrane region" description="Helical" evidence="16">
    <location>
        <begin position="805"/>
        <end position="828"/>
    </location>
</feature>
<evidence type="ECO:0000256" key="3">
    <source>
        <dbReference type="ARBA" id="ARBA00007441"/>
    </source>
</evidence>
<dbReference type="Pfam" id="PF00155">
    <property type="entry name" value="Aminotran_1_2"/>
    <property type="match status" value="1"/>
</dbReference>
<evidence type="ECO:0000313" key="20">
    <source>
        <dbReference type="Proteomes" id="UP000283210"/>
    </source>
</evidence>
<dbReference type="PANTHER" id="PTHR11879">
    <property type="entry name" value="ASPARTATE AMINOTRANSFERASE"/>
    <property type="match status" value="1"/>
</dbReference>
<dbReference type="AlphaFoldDB" id="A0A437DI89"/>
<feature type="transmembrane region" description="Helical" evidence="16">
    <location>
        <begin position="782"/>
        <end position="799"/>
    </location>
</feature>
<feature type="transmembrane region" description="Helical" evidence="16">
    <location>
        <begin position="655"/>
        <end position="676"/>
    </location>
</feature>
<keyword evidence="10" id="KW-0663">Pyridoxal phosphate</keyword>
<evidence type="ECO:0000313" key="19">
    <source>
        <dbReference type="EMBL" id="RVE74581.1"/>
    </source>
</evidence>
<dbReference type="PRINTS" id="PR00799">
    <property type="entry name" value="TRANSAMINASE"/>
</dbReference>
<dbReference type="NCBIfam" id="NF006719">
    <property type="entry name" value="PRK09257.1"/>
    <property type="match status" value="1"/>
</dbReference>
<evidence type="ECO:0000256" key="7">
    <source>
        <dbReference type="ARBA" id="ARBA00022576"/>
    </source>
</evidence>
<keyword evidence="20" id="KW-1185">Reference proteome</keyword>
<comment type="cofactor">
    <cofactor evidence="1">
        <name>pyridoxal 5'-phosphate</name>
        <dbReference type="ChEBI" id="CHEBI:597326"/>
    </cofactor>
</comment>
<feature type="transmembrane region" description="Helical" evidence="16">
    <location>
        <begin position="733"/>
        <end position="754"/>
    </location>
</feature>
<evidence type="ECO:0000256" key="15">
    <source>
        <dbReference type="RuleBase" id="RU000480"/>
    </source>
</evidence>
<evidence type="ECO:0000256" key="14">
    <source>
        <dbReference type="ARBA" id="ARBA00049185"/>
    </source>
</evidence>
<feature type="transmembrane region" description="Helical" evidence="16">
    <location>
        <begin position="616"/>
        <end position="635"/>
    </location>
</feature>
<reference evidence="19 20" key="2">
    <citation type="submission" date="2019-01" db="EMBL/GenBank/DDBJ databases">
        <title>A chromosome length genome reference of the Java medaka (oryzias javanicus).</title>
        <authorList>
            <person name="Herpin A."/>
            <person name="Takehana Y."/>
            <person name="Naruse K."/>
            <person name="Ansai S."/>
            <person name="Kawaguchi M."/>
        </authorList>
    </citation>
    <scope>NUCLEOTIDE SEQUENCE [LARGE SCALE GENOMIC DNA]</scope>
    <source>
        <strain evidence="19">RS831</strain>
        <tissue evidence="19">Whole body</tissue>
    </source>
</reference>
<keyword evidence="9 16" id="KW-0812">Transmembrane</keyword>
<dbReference type="FunFam" id="3.90.1150.10:FF:000160">
    <property type="entry name" value="Similar to aspartate aminotransferase"/>
    <property type="match status" value="1"/>
</dbReference>
<dbReference type="Pfam" id="PF01490">
    <property type="entry name" value="Aa_trans"/>
    <property type="match status" value="1"/>
</dbReference>
<dbReference type="GO" id="GO:0016020">
    <property type="term" value="C:membrane"/>
    <property type="evidence" value="ECO:0007669"/>
    <property type="project" value="UniProtKB-SubCell"/>
</dbReference>
<dbReference type="InterPro" id="IPR004839">
    <property type="entry name" value="Aminotransferase_I/II_large"/>
</dbReference>
<dbReference type="PROSITE" id="PS00105">
    <property type="entry name" value="AA_TRANSFER_CLASS_1"/>
    <property type="match status" value="1"/>
</dbReference>
<dbReference type="EC" id="2.6.1.1" evidence="15"/>
<dbReference type="Proteomes" id="UP000283210">
    <property type="component" value="Chromosome 3"/>
</dbReference>
<organism evidence="19 20">
    <name type="scientific">Oryzias javanicus</name>
    <name type="common">Javanese ricefish</name>
    <name type="synonym">Aplocheilus javanicus</name>
    <dbReference type="NCBI Taxonomy" id="123683"/>
    <lineage>
        <taxon>Eukaryota</taxon>
        <taxon>Metazoa</taxon>
        <taxon>Chordata</taxon>
        <taxon>Craniata</taxon>
        <taxon>Vertebrata</taxon>
        <taxon>Euteleostomi</taxon>
        <taxon>Actinopterygii</taxon>
        <taxon>Neopterygii</taxon>
        <taxon>Teleostei</taxon>
        <taxon>Neoteleostei</taxon>
        <taxon>Acanthomorphata</taxon>
        <taxon>Ovalentaria</taxon>
        <taxon>Atherinomorphae</taxon>
        <taxon>Beloniformes</taxon>
        <taxon>Adrianichthyidae</taxon>
        <taxon>Oryziinae</taxon>
        <taxon>Oryzias</taxon>
    </lineage>
</organism>
<dbReference type="FunFam" id="1.20.1740.10:FF:000038">
    <property type="entry name" value="Putative sodium-coupled neutral amino acid transporter 7"/>
    <property type="match status" value="1"/>
</dbReference>
<dbReference type="CDD" id="cd00609">
    <property type="entry name" value="AAT_like"/>
    <property type="match status" value="1"/>
</dbReference>
<keyword evidence="8 15" id="KW-0808">Transferase</keyword>
<comment type="subunit">
    <text evidence="5 15">Homodimer.</text>
</comment>
<dbReference type="PANTHER" id="PTHR11879:SF22">
    <property type="entry name" value="ASPARTATE AMINOTRANSFERASE, MITOCHONDRIAL"/>
    <property type="match status" value="1"/>
</dbReference>
<keyword evidence="6" id="KW-0813">Transport</keyword>
<dbReference type="GO" id="GO:0005739">
    <property type="term" value="C:mitochondrion"/>
    <property type="evidence" value="ECO:0007669"/>
    <property type="project" value="TreeGrafter"/>
</dbReference>
<dbReference type="InterPro" id="IPR015424">
    <property type="entry name" value="PyrdxlP-dep_Trfase"/>
</dbReference>
<evidence type="ECO:0000256" key="8">
    <source>
        <dbReference type="ARBA" id="ARBA00022679"/>
    </source>
</evidence>
<dbReference type="InterPro" id="IPR015422">
    <property type="entry name" value="PyrdxlP-dep_Trfase_small"/>
</dbReference>
<feature type="transmembrane region" description="Helical" evidence="16">
    <location>
        <begin position="539"/>
        <end position="560"/>
    </location>
</feature>
<comment type="subcellular location">
    <subcellularLocation>
        <location evidence="2">Membrane</location>
        <topology evidence="2">Multi-pass membrane protein</topology>
    </subcellularLocation>
</comment>
<sequence length="872" mass="95707">MALLKSNKVIFCLGNISPSLGVLSTRNSSWWGGVQMGPPDPILGVTEAFRRDTNPKKMNLGVGAYRDDQGKPFVLSCVRKAEALIAAKQLDKEYLPIGGLGEFTKACAQLAFGADSDVLKSGRSITVQTISGTGSLRIGGNFLARFHTGPHDVYLPKPSWGNHTPIFRDAGMQLKAYRYYDPSTCGFDFKGALEDISKIPEKSVILLHACAHNPTGVDPRPEQWKEIAQVVKERNLLPFFDMAYQGFASGDIDRDAWAVRHFIEQGHNIVLSQSFAKNMGLYGERVGGFSVVCSDAEEAKRVESQLKILIRPIYSNPPVNGARIASTILNTPELRSVWLQEVDFMAKRIITMREQLVAGLKKQGSSHNWQHVIDQIGMFCFTGLKPEQVERLTKEFSVYMTKDGNHDATKPNANFLMAINTDVEDWGGIGSNDAGERAWLLQSPSVDSVQPPEMAERSRGVSTLGAVFIVVNAALGAGLLNFPAAFNMAGGVTAGVVLQMFMLIFIISGLVILGYCSLVSNEGTYQEVVRATCGKVTGVLCEVAIAIYTFGTCIAFFIVIGDQLDRLIAAVEDETEGKVSNHWYTDRKFTTVITAVLVILPLSIPKEIGFQKYASALSVIGTWYVTIVVIVRYIWPDKKVTPAYIPTSSGSWTAVFNAMPTICFGFQCHVSCVPVFNSMRKKEIKPWGFVVTLSMIICLFVYTGTGVCGYLTFGSSVSQDVLMSYPSDDIAVAFARAFIVICVITSYPILHFCGRAVIEGLWLRFQGEQVEVCVRREQRRRILQTLVWFVVTLVLALFIPDIGRVISLIGGLAACFIFVFPGLCLMQAKLSETESRSSSWHALVGFGVAMVTLGAFIFGLTTSNSIYQDVVN</sequence>
<comment type="catalytic activity">
    <reaction evidence="14 15">
        <text>L-aspartate + 2-oxoglutarate = oxaloacetate + L-glutamate</text>
        <dbReference type="Rhea" id="RHEA:21824"/>
        <dbReference type="ChEBI" id="CHEBI:16452"/>
        <dbReference type="ChEBI" id="CHEBI:16810"/>
        <dbReference type="ChEBI" id="CHEBI:29985"/>
        <dbReference type="ChEBI" id="CHEBI:29991"/>
        <dbReference type="EC" id="2.6.1.1"/>
    </reaction>
</comment>
<feature type="transmembrane region" description="Helical" evidence="16">
    <location>
        <begin position="688"/>
        <end position="713"/>
    </location>
</feature>
<comment type="miscellaneous">
    <text evidence="15">In eukaryotes there are cytoplasmic, mitochondrial and chloroplastic isozymes.</text>
</comment>
<evidence type="ECO:0000256" key="6">
    <source>
        <dbReference type="ARBA" id="ARBA00022448"/>
    </source>
</evidence>
<feature type="transmembrane region" description="Helical" evidence="16">
    <location>
        <begin position="588"/>
        <end position="604"/>
    </location>
</feature>
<gene>
    <name evidence="19" type="ORF">OJAV_G00023450</name>
</gene>
<dbReference type="GO" id="GO:0030170">
    <property type="term" value="F:pyridoxal phosphate binding"/>
    <property type="evidence" value="ECO:0007669"/>
    <property type="project" value="InterPro"/>
</dbReference>
<proteinExistence type="inferred from homology"/>
<dbReference type="EMBL" id="CM012439">
    <property type="protein sequence ID" value="RVE74581.1"/>
    <property type="molecule type" value="Genomic_DNA"/>
</dbReference>
<dbReference type="Gene3D" id="3.90.1150.10">
    <property type="entry name" value="Aspartate Aminotransferase, domain 1"/>
    <property type="match status" value="1"/>
</dbReference>
<dbReference type="Gene3D" id="3.40.640.10">
    <property type="entry name" value="Type I PLP-dependent aspartate aminotransferase-like (Major domain)"/>
    <property type="match status" value="1"/>
</dbReference>
<dbReference type="GO" id="GO:0004069">
    <property type="term" value="F:L-aspartate:2-oxoglutarate aminotransferase activity"/>
    <property type="evidence" value="ECO:0007669"/>
    <property type="project" value="UniProtKB-EC"/>
</dbReference>
<reference evidence="19 20" key="1">
    <citation type="submission" date="2018-11" db="EMBL/GenBank/DDBJ databases">
        <authorList>
            <person name="Lopez-Roques C."/>
            <person name="Donnadieu C."/>
            <person name="Bouchez O."/>
            <person name="Klopp C."/>
            <person name="Cabau C."/>
            <person name="Zahm M."/>
        </authorList>
    </citation>
    <scope>NUCLEOTIDE SEQUENCE [LARGE SCALE GENOMIC DNA]</scope>
    <source>
        <strain evidence="19">RS831</strain>
        <tissue evidence="19">Whole body</tissue>
    </source>
</reference>
<keyword evidence="12 16" id="KW-1133">Transmembrane helix</keyword>
<feature type="transmembrane region" description="Helical" evidence="16">
    <location>
        <begin position="464"/>
        <end position="484"/>
    </location>
</feature>
<evidence type="ECO:0000256" key="16">
    <source>
        <dbReference type="SAM" id="Phobius"/>
    </source>
</evidence>
<evidence type="ECO:0000256" key="4">
    <source>
        <dbReference type="ARBA" id="ARBA00008066"/>
    </source>
</evidence>
<evidence type="ECO:0000256" key="5">
    <source>
        <dbReference type="ARBA" id="ARBA00011738"/>
    </source>
</evidence>
<evidence type="ECO:0000256" key="12">
    <source>
        <dbReference type="ARBA" id="ARBA00022989"/>
    </source>
</evidence>
<feature type="domain" description="Amino acid transporter transmembrane" evidence="18">
    <location>
        <begin position="461"/>
        <end position="860"/>
    </location>
</feature>
<dbReference type="OrthoDB" id="438545at2759"/>
<dbReference type="GO" id="GO:0006865">
    <property type="term" value="P:amino acid transport"/>
    <property type="evidence" value="ECO:0007669"/>
    <property type="project" value="UniProtKB-KW"/>
</dbReference>
<keyword evidence="7 15" id="KW-0032">Aminotransferase</keyword>